<organism evidence="1 2">
    <name type="scientific">Prevotella micans F0438</name>
    <dbReference type="NCBI Taxonomy" id="883158"/>
    <lineage>
        <taxon>Bacteria</taxon>
        <taxon>Pseudomonadati</taxon>
        <taxon>Bacteroidota</taxon>
        <taxon>Bacteroidia</taxon>
        <taxon>Bacteroidales</taxon>
        <taxon>Prevotellaceae</taxon>
        <taxon>Prevotella</taxon>
    </lineage>
</organism>
<name>H1Q360_9BACT</name>
<evidence type="ECO:0000313" key="1">
    <source>
        <dbReference type="EMBL" id="EHO69474.1"/>
    </source>
</evidence>
<keyword evidence="2" id="KW-1185">Reference proteome</keyword>
<evidence type="ECO:0000313" key="2">
    <source>
        <dbReference type="Proteomes" id="UP000016023"/>
    </source>
</evidence>
<proteinExistence type="predicted"/>
<gene>
    <name evidence="1" type="ORF">HMPREF9140_01348</name>
</gene>
<dbReference type="AlphaFoldDB" id="H1Q360"/>
<comment type="caution">
    <text evidence="1">The sequence shown here is derived from an EMBL/GenBank/DDBJ whole genome shotgun (WGS) entry which is preliminary data.</text>
</comment>
<sequence>MLSLVILIPGITKKELGNWAGLFWIYYNYIVSSVDDYLLSTFYIYTLARIDNPTS</sequence>
<dbReference type="Proteomes" id="UP000016023">
    <property type="component" value="Unassembled WGS sequence"/>
</dbReference>
<protein>
    <submittedName>
        <fullName evidence="1">Uncharacterized protein</fullName>
    </submittedName>
</protein>
<reference evidence="1 2" key="1">
    <citation type="submission" date="2011-12" db="EMBL/GenBank/DDBJ databases">
        <title>The Genome Sequence of Prevotella micans F0438.</title>
        <authorList>
            <consortium name="The Broad Institute Genome Sequencing Platform"/>
            <person name="Earl A."/>
            <person name="Ward D."/>
            <person name="Feldgarden M."/>
            <person name="Gevers D."/>
            <person name="Izard J."/>
            <person name="Baranova O.V."/>
            <person name="Blanton J.M."/>
            <person name="Wade W.G."/>
            <person name="Dewhirst F.E."/>
            <person name="Young S.K."/>
            <person name="Zeng Q."/>
            <person name="Gargeya S."/>
            <person name="Fitzgerald M."/>
            <person name="Haas B."/>
            <person name="Abouelleil A."/>
            <person name="Alvarado L."/>
            <person name="Arachchi H.M."/>
            <person name="Berlin A."/>
            <person name="Chapman S.B."/>
            <person name="Gearin G."/>
            <person name="Goldberg J."/>
            <person name="Griggs A."/>
            <person name="Gujja S."/>
            <person name="Hansen M."/>
            <person name="Heiman D."/>
            <person name="Howarth C."/>
            <person name="Larimer J."/>
            <person name="Lui A."/>
            <person name="MacDonald P.J.P."/>
            <person name="McCowen C."/>
            <person name="Montmayeur A."/>
            <person name="Murphy C."/>
            <person name="Neiman D."/>
            <person name="Pearson M."/>
            <person name="Priest M."/>
            <person name="Roberts A."/>
            <person name="Saif S."/>
            <person name="Shea T."/>
            <person name="Sisk P."/>
            <person name="Stolte C."/>
            <person name="Sykes S."/>
            <person name="Wortman J."/>
            <person name="Nusbaum C."/>
            <person name="Birren B."/>
        </authorList>
    </citation>
    <scope>NUCLEOTIDE SEQUENCE [LARGE SCALE GENOMIC DNA]</scope>
    <source>
        <strain evidence="1 2">F0438</strain>
    </source>
</reference>
<dbReference type="EMBL" id="AGWK01000037">
    <property type="protein sequence ID" value="EHO69474.1"/>
    <property type="molecule type" value="Genomic_DNA"/>
</dbReference>
<dbReference type="STRING" id="883158.HMPREF9140_01348"/>
<accession>H1Q360</accession>
<dbReference type="HOGENOM" id="CLU_3028510_0_0_10"/>